<dbReference type="InterPro" id="IPR013046">
    <property type="entry name" value="GpV/Gp45"/>
</dbReference>
<gene>
    <name evidence="2" type="ORF">NCTC10529_00711</name>
</gene>
<dbReference type="NCBIfam" id="TIGR01644">
    <property type="entry name" value="phage_P2_V"/>
    <property type="match status" value="1"/>
</dbReference>
<evidence type="ECO:0000259" key="1">
    <source>
        <dbReference type="Pfam" id="PF04717"/>
    </source>
</evidence>
<dbReference type="InterPro" id="IPR006531">
    <property type="entry name" value="Gp5/Vgr_OB"/>
</dbReference>
<dbReference type="RefSeq" id="WP_285073713.1">
    <property type="nucleotide sequence ID" value="NZ_JARXSF010000108.1"/>
</dbReference>
<evidence type="ECO:0000313" key="3">
    <source>
        <dbReference type="Proteomes" id="UP000248598"/>
    </source>
</evidence>
<sequence length="196" mass="20511">MFRQPENHDFTATLQFGTVAEIDDKKHAVRVVLPALENLQTDWLPMITLAAGGNQFYCLPDMGALVVCLLDARGESGVCLGAIYNEADPVPATSRDLHVLQYANGTRIQHNRKTGDVLIKTNGMVTIDADTVVQKTLTVNGLLTYTAGMAGSGGSGAAATISGSLKATGDISAGAISLQNHVHTEQGDGAKTSSAE</sequence>
<name>A0AAX2J1W8_KINKI</name>
<evidence type="ECO:0000313" key="2">
    <source>
        <dbReference type="EMBL" id="SQH24524.1"/>
    </source>
</evidence>
<dbReference type="Proteomes" id="UP000248598">
    <property type="component" value="Chromosome 1"/>
</dbReference>
<dbReference type="EMBL" id="LS483426">
    <property type="protein sequence ID" value="SQH24524.1"/>
    <property type="molecule type" value="Genomic_DNA"/>
</dbReference>
<dbReference type="AlphaFoldDB" id="A0AAX2J1W8"/>
<reference evidence="2 3" key="1">
    <citation type="submission" date="2018-06" db="EMBL/GenBank/DDBJ databases">
        <authorList>
            <consortium name="Pathogen Informatics"/>
            <person name="Doyle S."/>
        </authorList>
    </citation>
    <scope>NUCLEOTIDE SEQUENCE [LARGE SCALE GENOMIC DNA]</scope>
    <source>
        <strain evidence="2 3">NCTC10529</strain>
    </source>
</reference>
<dbReference type="Pfam" id="PF04717">
    <property type="entry name" value="Phage_base_V"/>
    <property type="match status" value="1"/>
</dbReference>
<protein>
    <submittedName>
        <fullName evidence="2">Phage P2 baseplate assembly protein gpV</fullName>
    </submittedName>
</protein>
<proteinExistence type="predicted"/>
<dbReference type="Gene3D" id="6.20.150.10">
    <property type="match status" value="1"/>
</dbReference>
<feature type="domain" description="Gp5/Type VI secretion system Vgr protein OB-fold" evidence="1">
    <location>
        <begin position="17"/>
        <end position="84"/>
    </location>
</feature>
<dbReference type="Gene3D" id="2.40.50.230">
    <property type="entry name" value="Gp5 N-terminal domain"/>
    <property type="match status" value="1"/>
</dbReference>
<organism evidence="2 3">
    <name type="scientific">Kingella kingae</name>
    <dbReference type="NCBI Taxonomy" id="504"/>
    <lineage>
        <taxon>Bacteria</taxon>
        <taxon>Pseudomonadati</taxon>
        <taxon>Pseudomonadota</taxon>
        <taxon>Betaproteobacteria</taxon>
        <taxon>Neisseriales</taxon>
        <taxon>Neisseriaceae</taxon>
        <taxon>Kingella</taxon>
    </lineage>
</organism>
<accession>A0AAX2J1W8</accession>
<dbReference type="InterPro" id="IPR037026">
    <property type="entry name" value="Vgr_OB-fold_dom_sf"/>
</dbReference>